<keyword evidence="6" id="KW-1185">Reference proteome</keyword>
<comment type="caution">
    <text evidence="5">The sequence shown here is derived from an EMBL/GenBank/DDBJ whole genome shotgun (WGS) entry which is preliminary data.</text>
</comment>
<proteinExistence type="predicted"/>
<evidence type="ECO:0000256" key="3">
    <source>
        <dbReference type="PROSITE-ProRule" id="PRU00023"/>
    </source>
</evidence>
<keyword evidence="2 3" id="KW-0040">ANK repeat</keyword>
<gene>
    <name evidence="5" type="ORF">WA026_020642</name>
</gene>
<dbReference type="PANTHER" id="PTHR24198">
    <property type="entry name" value="ANKYRIN REPEAT AND PROTEIN KINASE DOMAIN-CONTAINING PROTEIN"/>
    <property type="match status" value="1"/>
</dbReference>
<organism evidence="5 6">
    <name type="scientific">Henosepilachna vigintioctopunctata</name>
    <dbReference type="NCBI Taxonomy" id="420089"/>
    <lineage>
        <taxon>Eukaryota</taxon>
        <taxon>Metazoa</taxon>
        <taxon>Ecdysozoa</taxon>
        <taxon>Arthropoda</taxon>
        <taxon>Hexapoda</taxon>
        <taxon>Insecta</taxon>
        <taxon>Pterygota</taxon>
        <taxon>Neoptera</taxon>
        <taxon>Endopterygota</taxon>
        <taxon>Coleoptera</taxon>
        <taxon>Polyphaga</taxon>
        <taxon>Cucujiformia</taxon>
        <taxon>Coccinelloidea</taxon>
        <taxon>Coccinellidae</taxon>
        <taxon>Epilachninae</taxon>
        <taxon>Epilachnini</taxon>
        <taxon>Henosepilachna</taxon>
    </lineage>
</organism>
<sequence>MSDESNSVPTANSCDSCPPSPSSISSGELIPITTEEADNCNVFNYTDQCSLSAVTLSVLSNDLENLKRLVLQGNSLRVVDNNGDTPLHHAVRMFTPENMDILKYLLSIEDIDLEATNHTGMTPLLTAVKNMNEIAGLLLIEAGADSNMASSEYTTPLHYSAKFSSKLSEALILRGAEINAIDANMDTPLHCAISTNSFEVVPMLLYYNADTNLRNADGLTPFMLSLTYGYTELADELFEYVTDFNLVSCHNRSTLQCAILRNYPRIKEMIERGADVNYGSDNDLFLDGHPIEIDTFRYVWKHFNYECRLRKYKPHILISVLSNVLYSNDYKLQAVDIILCCENTNKMLNLTQESENYPLIHPVVNRLYKMRVSQEEAHKYCAILLSYGLKVYDIDLDMVYERFGYCELFKLLLQMPIYRSGFRKCNIFPYIIYQTLGDFNFFKKELDHRFETSHFHSFDNIDYENLLNHTVNFQLLRWFELEGIDPVCYEIHKYVSDFPVVPKLQELAIYKTRDFIRIRYKIKSCRQFYTTLKYLHIPNSIKQLIAFEIPLYNKYGSNALYIKNWINENREEFLNGLDDEYLRRSFPSDYGELEC</sequence>
<evidence type="ECO:0000256" key="2">
    <source>
        <dbReference type="ARBA" id="ARBA00023043"/>
    </source>
</evidence>
<name>A0AAW1U4W3_9CUCU</name>
<dbReference type="Pfam" id="PF12796">
    <property type="entry name" value="Ank_2"/>
    <property type="match status" value="1"/>
</dbReference>
<feature type="region of interest" description="Disordered" evidence="4">
    <location>
        <begin position="1"/>
        <end position="27"/>
    </location>
</feature>
<feature type="compositionally biased region" description="Low complexity" evidence="4">
    <location>
        <begin position="13"/>
        <end position="26"/>
    </location>
</feature>
<dbReference type="SMART" id="SM00248">
    <property type="entry name" value="ANK"/>
    <property type="match status" value="7"/>
</dbReference>
<accession>A0AAW1U4W3</accession>
<dbReference type="AlphaFoldDB" id="A0AAW1U4W3"/>
<dbReference type="EMBL" id="JARQZJ010000045">
    <property type="protein sequence ID" value="KAK9878014.1"/>
    <property type="molecule type" value="Genomic_DNA"/>
</dbReference>
<dbReference type="SUPFAM" id="SSF48403">
    <property type="entry name" value="Ankyrin repeat"/>
    <property type="match status" value="1"/>
</dbReference>
<protein>
    <submittedName>
        <fullName evidence="5">Uncharacterized protein</fullName>
    </submittedName>
</protein>
<dbReference type="PANTHER" id="PTHR24198:SF165">
    <property type="entry name" value="ANKYRIN REPEAT-CONTAINING PROTEIN-RELATED"/>
    <property type="match status" value="1"/>
</dbReference>
<dbReference type="Pfam" id="PF13857">
    <property type="entry name" value="Ank_5"/>
    <property type="match status" value="1"/>
</dbReference>
<dbReference type="Gene3D" id="1.25.40.20">
    <property type="entry name" value="Ankyrin repeat-containing domain"/>
    <property type="match status" value="2"/>
</dbReference>
<dbReference type="Proteomes" id="UP001431783">
    <property type="component" value="Unassembled WGS sequence"/>
</dbReference>
<dbReference type="PROSITE" id="PS50088">
    <property type="entry name" value="ANK_REPEAT"/>
    <property type="match status" value="2"/>
</dbReference>
<evidence type="ECO:0000256" key="1">
    <source>
        <dbReference type="ARBA" id="ARBA00022737"/>
    </source>
</evidence>
<evidence type="ECO:0000256" key="4">
    <source>
        <dbReference type="SAM" id="MobiDB-lite"/>
    </source>
</evidence>
<evidence type="ECO:0000313" key="6">
    <source>
        <dbReference type="Proteomes" id="UP001431783"/>
    </source>
</evidence>
<feature type="repeat" description="ANK" evidence="3">
    <location>
        <begin position="119"/>
        <end position="151"/>
    </location>
</feature>
<dbReference type="InterPro" id="IPR002110">
    <property type="entry name" value="Ankyrin_rpt"/>
</dbReference>
<dbReference type="PROSITE" id="PS50297">
    <property type="entry name" value="ANK_REP_REGION"/>
    <property type="match status" value="1"/>
</dbReference>
<feature type="repeat" description="ANK" evidence="3">
    <location>
        <begin position="184"/>
        <end position="216"/>
    </location>
</feature>
<reference evidence="5 6" key="1">
    <citation type="submission" date="2023-03" db="EMBL/GenBank/DDBJ databases">
        <title>Genome insight into feeding habits of ladybird beetles.</title>
        <authorList>
            <person name="Li H.-S."/>
            <person name="Huang Y.-H."/>
            <person name="Pang H."/>
        </authorList>
    </citation>
    <scope>NUCLEOTIDE SEQUENCE [LARGE SCALE GENOMIC DNA]</scope>
    <source>
        <strain evidence="5">SYSU_2023b</strain>
        <tissue evidence="5">Whole body</tissue>
    </source>
</reference>
<keyword evidence="1" id="KW-0677">Repeat</keyword>
<evidence type="ECO:0000313" key="5">
    <source>
        <dbReference type="EMBL" id="KAK9878014.1"/>
    </source>
</evidence>
<feature type="compositionally biased region" description="Polar residues" evidence="4">
    <location>
        <begin position="1"/>
        <end position="12"/>
    </location>
</feature>
<dbReference type="InterPro" id="IPR036770">
    <property type="entry name" value="Ankyrin_rpt-contain_sf"/>
</dbReference>